<dbReference type="PRINTS" id="PR00368">
    <property type="entry name" value="FADPNR"/>
</dbReference>
<evidence type="ECO:0000256" key="1">
    <source>
        <dbReference type="ARBA" id="ARBA00009333"/>
    </source>
</evidence>
<protein>
    <submittedName>
        <fullName evidence="14">Alkyl hydroperoxide reductase, F subunit</fullName>
    </submittedName>
</protein>
<dbReference type="Proteomes" id="UP000007383">
    <property type="component" value="Chromosome"/>
</dbReference>
<keyword evidence="8 10" id="KW-0676">Redox-active center</keyword>
<organism evidence="14 15">
    <name type="scientific">Spirochaeta africana (strain ATCC 700263 / DSM 8902 / Z-7692)</name>
    <dbReference type="NCBI Taxonomy" id="889378"/>
    <lineage>
        <taxon>Bacteria</taxon>
        <taxon>Pseudomonadati</taxon>
        <taxon>Spirochaetota</taxon>
        <taxon>Spirochaetia</taxon>
        <taxon>Spirochaetales</taxon>
        <taxon>Spirochaetaceae</taxon>
        <taxon>Spirochaeta</taxon>
    </lineage>
</organism>
<evidence type="ECO:0000256" key="5">
    <source>
        <dbReference type="ARBA" id="ARBA00023002"/>
    </source>
</evidence>
<feature type="domain" description="FAD/NAD(P)-binding" evidence="12">
    <location>
        <begin position="236"/>
        <end position="541"/>
    </location>
</feature>
<dbReference type="GO" id="GO:0050660">
    <property type="term" value="F:flavin adenine dinucleotide binding"/>
    <property type="evidence" value="ECO:0007669"/>
    <property type="project" value="InterPro"/>
</dbReference>
<evidence type="ECO:0000256" key="10">
    <source>
        <dbReference type="PIRSR" id="PIRSR000238-2"/>
    </source>
</evidence>
<dbReference type="GO" id="GO:0000302">
    <property type="term" value="P:response to reactive oxygen species"/>
    <property type="evidence" value="ECO:0007669"/>
    <property type="project" value="InterPro"/>
</dbReference>
<dbReference type="GO" id="GO:0051287">
    <property type="term" value="F:NAD binding"/>
    <property type="evidence" value="ECO:0007669"/>
    <property type="project" value="InterPro"/>
</dbReference>
<dbReference type="PIRSF" id="PIRSF000238">
    <property type="entry name" value="AhpF"/>
    <property type="match status" value="1"/>
</dbReference>
<dbReference type="OrthoDB" id="9806179at2"/>
<dbReference type="Pfam" id="PF13192">
    <property type="entry name" value="Thioredoxin_3"/>
    <property type="match status" value="1"/>
</dbReference>
<dbReference type="InterPro" id="IPR012336">
    <property type="entry name" value="Thioredoxin-like_fold"/>
</dbReference>
<evidence type="ECO:0000256" key="7">
    <source>
        <dbReference type="ARBA" id="ARBA00023157"/>
    </source>
</evidence>
<dbReference type="KEGG" id="sfc:Spiaf_2693"/>
<keyword evidence="9" id="KW-0521">NADP</keyword>
<evidence type="ECO:0000256" key="4">
    <source>
        <dbReference type="ARBA" id="ARBA00022827"/>
    </source>
</evidence>
<feature type="binding site" evidence="9">
    <location>
        <begin position="515"/>
        <end position="525"/>
    </location>
    <ligand>
        <name>FAD</name>
        <dbReference type="ChEBI" id="CHEBI:57692"/>
    </ligand>
</feature>
<dbReference type="SUPFAM" id="SSF51905">
    <property type="entry name" value="FAD/NAD(P)-binding domain"/>
    <property type="match status" value="1"/>
</dbReference>
<dbReference type="Pfam" id="PF07992">
    <property type="entry name" value="Pyr_redox_2"/>
    <property type="match status" value="1"/>
</dbReference>
<dbReference type="InterPro" id="IPR044142">
    <property type="entry name" value="AhpF_NTD_N"/>
</dbReference>
<reference evidence="15" key="1">
    <citation type="journal article" date="2013" name="Stand. Genomic Sci.">
        <title>Complete genome sequence of the halophilic bacterium Spirochaeta africana type strain (Z-7692(T)) from the alkaline Lake Magadi in the East African Rift.</title>
        <authorList>
            <person name="Liolos K."/>
            <person name="Abt B."/>
            <person name="Scheuner C."/>
            <person name="Teshima H."/>
            <person name="Held B."/>
            <person name="Lapidus A."/>
            <person name="Nolan M."/>
            <person name="Lucas S."/>
            <person name="Deshpande S."/>
            <person name="Cheng J.F."/>
            <person name="Tapia R."/>
            <person name="Goodwin L.A."/>
            <person name="Pitluck S."/>
            <person name="Pagani I."/>
            <person name="Ivanova N."/>
            <person name="Mavromatis K."/>
            <person name="Mikhailova N."/>
            <person name="Huntemann M."/>
            <person name="Pati A."/>
            <person name="Chen A."/>
            <person name="Palaniappan K."/>
            <person name="Land M."/>
            <person name="Rohde M."/>
            <person name="Tindall B.J."/>
            <person name="Detter J.C."/>
            <person name="Goker M."/>
            <person name="Bristow J."/>
            <person name="Eisen J.A."/>
            <person name="Markowitz V."/>
            <person name="Hugenholtz P."/>
            <person name="Woyke T."/>
            <person name="Klenk H.P."/>
            <person name="Kyrpides N.C."/>
        </authorList>
    </citation>
    <scope>NUCLEOTIDE SEQUENCE</scope>
    <source>
        <strain evidence="15">ATCC 700263 / DSM 8902 / Z-7692</strain>
    </source>
</reference>
<dbReference type="CDD" id="cd02974">
    <property type="entry name" value="AhpF_NTD_N"/>
    <property type="match status" value="1"/>
</dbReference>
<keyword evidence="4 9" id="KW-0274">FAD</keyword>
<evidence type="ECO:0000313" key="15">
    <source>
        <dbReference type="Proteomes" id="UP000007383"/>
    </source>
</evidence>
<dbReference type="Gene3D" id="3.40.30.80">
    <property type="match status" value="1"/>
</dbReference>
<dbReference type="InterPro" id="IPR008255">
    <property type="entry name" value="Pyr_nucl-diS_OxRdtase_2_AS"/>
</dbReference>
<proteinExistence type="inferred from homology"/>
<feature type="region of interest" description="Disordered" evidence="11">
    <location>
        <begin position="209"/>
        <end position="229"/>
    </location>
</feature>
<evidence type="ECO:0000256" key="8">
    <source>
        <dbReference type="ARBA" id="ARBA00023284"/>
    </source>
</evidence>
<keyword evidence="6 9" id="KW-0520">NAD</keyword>
<evidence type="ECO:0000256" key="2">
    <source>
        <dbReference type="ARBA" id="ARBA00011738"/>
    </source>
</evidence>
<dbReference type="GO" id="GO:0102039">
    <property type="term" value="F:NADH-dependent peroxiredoxin activity"/>
    <property type="evidence" value="ECO:0007669"/>
    <property type="project" value="InterPro"/>
</dbReference>
<evidence type="ECO:0000256" key="6">
    <source>
        <dbReference type="ARBA" id="ARBA00023027"/>
    </source>
</evidence>
<comment type="similarity">
    <text evidence="1">Belongs to the class-II pyridine nucleotide-disulfide oxidoreductase family.</text>
</comment>
<sequence>MLDPAIQKQLREVFAPLQETILLSVRPSEHEKQQELRDLLQGLAETSEKIEVRVEGAESDIPSFTVIRGGHSTGITFDCIPGGHEFTSLVLAVLNAGGQGRMPDQALQRRVAALQGPIELRSFISLSCTNCPDIVQALDQMALMHGNLRHTIVDGALVPEEVERLGIRGVPAVFVGDEMLHSGRSDFGSLLEKLEERFGGAADAPAAGASAGAADTASDRQAASGDAGTAAEPRQYDVLVLGGGPAGAAAAIYSARKGLKTAVVAKRIGGQVNDTMGIQNLISVPSTEGPKLAADLRRHMEDYPIELLENRSVLEVVPAESSASGLHTIRAKGGEQFAAPALVVATGAKWRELGVPGEAEYIGRGVAFCPHCDGPFFAGKHVAVIGGGNSGVEAAIDLAGTCARVTLFEFADQLNADTVLQDALHKLPNVRVITSARTTEIVGNGSAVTAIRWEDRQAGDAADNGGDTATADNNRELELDGVFVQIGLLPNSEPVAEILHTNRFGEIEVDTHCRTSVPGIYAAGDVTTTPYKQIVVAMGEGSKAALAAFEDRVRGTGVVLPSAAV</sequence>
<dbReference type="PROSITE" id="PS51354">
    <property type="entry name" value="GLUTAREDOXIN_2"/>
    <property type="match status" value="1"/>
</dbReference>
<feature type="domain" description="Thioredoxin-like fold" evidence="13">
    <location>
        <begin position="124"/>
        <end position="184"/>
    </location>
</feature>
<keyword evidence="5" id="KW-0560">Oxidoreductase</keyword>
<name>H9UMH5_SPIAZ</name>
<dbReference type="EMBL" id="CP003282">
    <property type="protein sequence ID" value="AFG38718.1"/>
    <property type="molecule type" value="Genomic_DNA"/>
</dbReference>
<dbReference type="NCBIfam" id="TIGR03140">
    <property type="entry name" value="AhpF"/>
    <property type="match status" value="1"/>
</dbReference>
<dbReference type="AlphaFoldDB" id="H9UMH5"/>
<evidence type="ECO:0000259" key="13">
    <source>
        <dbReference type="Pfam" id="PF13192"/>
    </source>
</evidence>
<dbReference type="SUPFAM" id="SSF52833">
    <property type="entry name" value="Thioredoxin-like"/>
    <property type="match status" value="2"/>
</dbReference>
<dbReference type="InterPro" id="IPR036188">
    <property type="entry name" value="FAD/NAD-bd_sf"/>
</dbReference>
<dbReference type="InterPro" id="IPR036249">
    <property type="entry name" value="Thioredoxin-like_sf"/>
</dbReference>
<keyword evidence="15" id="KW-1185">Reference proteome</keyword>
<keyword evidence="7 10" id="KW-1015">Disulfide bond</keyword>
<dbReference type="eggNOG" id="COG3634">
    <property type="taxonomic scope" value="Bacteria"/>
</dbReference>
<evidence type="ECO:0000256" key="3">
    <source>
        <dbReference type="ARBA" id="ARBA00022630"/>
    </source>
</evidence>
<comment type="cofactor">
    <cofactor evidence="9">
        <name>FAD</name>
        <dbReference type="ChEBI" id="CHEBI:57692"/>
    </cofactor>
    <text evidence="9">Binds 1 FAD per subunit.</text>
</comment>
<dbReference type="GO" id="GO:0016668">
    <property type="term" value="F:oxidoreductase activity, acting on a sulfur group of donors, NAD(P) as acceptor"/>
    <property type="evidence" value="ECO:0007669"/>
    <property type="project" value="UniProtKB-ARBA"/>
</dbReference>
<dbReference type="PROSITE" id="PS00573">
    <property type="entry name" value="PYRIDINE_REDOX_2"/>
    <property type="match status" value="1"/>
</dbReference>
<keyword evidence="3" id="KW-0285">Flavoprotein</keyword>
<dbReference type="PATRIC" id="fig|889378.3.peg.2666"/>
<dbReference type="Gene3D" id="3.50.50.60">
    <property type="entry name" value="FAD/NAD(P)-binding domain"/>
    <property type="match status" value="2"/>
</dbReference>
<dbReference type="InterPro" id="IPR050097">
    <property type="entry name" value="Ferredoxin-NADP_redctase_2"/>
</dbReference>
<dbReference type="InterPro" id="IPR044141">
    <property type="entry name" value="AhpF_NTD_C"/>
</dbReference>
<dbReference type="HOGENOM" id="CLU_031864_4_2_12"/>
<dbReference type="PRINTS" id="PR00469">
    <property type="entry name" value="PNDRDTASEII"/>
</dbReference>
<gene>
    <name evidence="14" type="ordered locus">Spiaf_2693</name>
</gene>
<evidence type="ECO:0000259" key="12">
    <source>
        <dbReference type="Pfam" id="PF07992"/>
    </source>
</evidence>
<dbReference type="InterPro" id="IPR012081">
    <property type="entry name" value="Alkyl_hydroperoxide_Rdtase_suF"/>
</dbReference>
<feature type="binding site" evidence="9">
    <location>
        <begin position="237"/>
        <end position="252"/>
    </location>
    <ligand>
        <name>FAD</name>
        <dbReference type="ChEBI" id="CHEBI:57692"/>
    </ligand>
</feature>
<dbReference type="PANTHER" id="PTHR48105">
    <property type="entry name" value="THIOREDOXIN REDUCTASE 1-RELATED-RELATED"/>
    <property type="match status" value="1"/>
</dbReference>
<dbReference type="RefSeq" id="WP_014456700.1">
    <property type="nucleotide sequence ID" value="NC_017098.1"/>
</dbReference>
<dbReference type="STRING" id="889378.Spiaf_2693"/>
<feature type="disulfide bond" description="Redox-active" evidence="10">
    <location>
        <begin position="369"/>
        <end position="372"/>
    </location>
</feature>
<evidence type="ECO:0000256" key="11">
    <source>
        <dbReference type="SAM" id="MobiDB-lite"/>
    </source>
</evidence>
<accession>H9UMH5</accession>
<evidence type="ECO:0000256" key="9">
    <source>
        <dbReference type="PIRSR" id="PIRSR000238-1"/>
    </source>
</evidence>
<feature type="binding site" evidence="9">
    <location>
        <begin position="381"/>
        <end position="395"/>
    </location>
    <ligand>
        <name>NAD(+)</name>
        <dbReference type="ChEBI" id="CHEBI:57540"/>
    </ligand>
</feature>
<evidence type="ECO:0000313" key="14">
    <source>
        <dbReference type="EMBL" id="AFG38718.1"/>
    </source>
</evidence>
<comment type="subunit">
    <text evidence="2">Homodimer.</text>
</comment>
<dbReference type="CDD" id="cd03026">
    <property type="entry name" value="AhpF_NTD_C"/>
    <property type="match status" value="1"/>
</dbReference>
<dbReference type="InterPro" id="IPR023753">
    <property type="entry name" value="FAD/NAD-binding_dom"/>
</dbReference>